<keyword evidence="2" id="KW-1185">Reference proteome</keyword>
<reference evidence="1 2" key="1">
    <citation type="journal article" date="2012" name="PLoS Pathog.">
        <title>Diverse lifestyles and strategies of plant pathogenesis encoded in the genomes of eighteen Dothideomycetes fungi.</title>
        <authorList>
            <person name="Ohm R.A."/>
            <person name="Feau N."/>
            <person name="Henrissat B."/>
            <person name="Schoch C.L."/>
            <person name="Horwitz B.A."/>
            <person name="Barry K.W."/>
            <person name="Condon B.J."/>
            <person name="Copeland A.C."/>
            <person name="Dhillon B."/>
            <person name="Glaser F."/>
            <person name="Hesse C.N."/>
            <person name="Kosti I."/>
            <person name="LaButti K."/>
            <person name="Lindquist E.A."/>
            <person name="Lucas S."/>
            <person name="Salamov A.A."/>
            <person name="Bradshaw R.E."/>
            <person name="Ciuffetti L."/>
            <person name="Hamelin R.C."/>
            <person name="Kema G.H.J."/>
            <person name="Lawrence C."/>
            <person name="Scott J.A."/>
            <person name="Spatafora J.W."/>
            <person name="Turgeon B.G."/>
            <person name="de Wit P.J.G.M."/>
            <person name="Zhong S."/>
            <person name="Goodwin S.B."/>
            <person name="Grigoriev I.V."/>
        </authorList>
    </citation>
    <scope>NUCLEOTIDE SEQUENCE [LARGE SCALE GENOMIC DNA]</scope>
    <source>
        <strain evidence="1 2">UAMH 10762</strain>
    </source>
</reference>
<dbReference type="RefSeq" id="XP_007675137.1">
    <property type="nucleotide sequence ID" value="XM_007676947.1"/>
</dbReference>
<protein>
    <submittedName>
        <fullName evidence="1">Uncharacterized protein</fullName>
    </submittedName>
</protein>
<evidence type="ECO:0000313" key="1">
    <source>
        <dbReference type="EMBL" id="EMC97419.1"/>
    </source>
</evidence>
<dbReference type="AlphaFoldDB" id="M2NDX7"/>
<gene>
    <name evidence="1" type="ORF">BAUCODRAFT_23714</name>
</gene>
<name>M2NDX7_BAUPA</name>
<accession>M2NDX7</accession>
<sequence length="224" mass="25942">MSSHGMNVPQFYPTRAHWSVTNTLGRDTAFRNMDRLAELEEEGLCELSEAQRAERLYRVAKKDGWTMYLCWIWHQPEDIALEWDRADVMPVKDSDDRQAANAEASEAWTEGRMNATFGMWDWKKGVRGAEEKKRNGVADDVYVGPRNERDACWELLAEEEWWEWWERWRGQAQEAEFVRVAVVVIRGTLSEEEQGGDERGCSDAGTLHVGGTVERSLCDWLPVR</sequence>
<dbReference type="EMBL" id="KB445554">
    <property type="protein sequence ID" value="EMC97419.1"/>
    <property type="molecule type" value="Genomic_DNA"/>
</dbReference>
<dbReference type="HOGENOM" id="CLU_1234793_0_0_1"/>
<organism evidence="1 2">
    <name type="scientific">Baudoinia panamericana (strain UAMH 10762)</name>
    <name type="common">Angels' share fungus</name>
    <name type="synonym">Baudoinia compniacensis (strain UAMH 10762)</name>
    <dbReference type="NCBI Taxonomy" id="717646"/>
    <lineage>
        <taxon>Eukaryota</taxon>
        <taxon>Fungi</taxon>
        <taxon>Dikarya</taxon>
        <taxon>Ascomycota</taxon>
        <taxon>Pezizomycotina</taxon>
        <taxon>Dothideomycetes</taxon>
        <taxon>Dothideomycetidae</taxon>
        <taxon>Mycosphaerellales</taxon>
        <taxon>Teratosphaeriaceae</taxon>
        <taxon>Baudoinia</taxon>
    </lineage>
</organism>
<proteinExistence type="predicted"/>
<dbReference type="GeneID" id="19110069"/>
<dbReference type="KEGG" id="bcom:BAUCODRAFT_23714"/>
<evidence type="ECO:0000313" key="2">
    <source>
        <dbReference type="Proteomes" id="UP000011761"/>
    </source>
</evidence>
<dbReference type="Proteomes" id="UP000011761">
    <property type="component" value="Unassembled WGS sequence"/>
</dbReference>